<reference evidence="1 2" key="1">
    <citation type="submission" date="2016-10" db="EMBL/GenBank/DDBJ databases">
        <title>Paenibacillus species isolates.</title>
        <authorList>
            <person name="Beno S.M."/>
        </authorList>
    </citation>
    <scope>NUCLEOTIDE SEQUENCE [LARGE SCALE GENOMIC DNA]</scope>
    <source>
        <strain evidence="1 2">FSL H7-0744</strain>
    </source>
</reference>
<accession>A0ABX3GRD5</accession>
<evidence type="ECO:0008006" key="3">
    <source>
        <dbReference type="Google" id="ProtNLM"/>
    </source>
</evidence>
<proteinExistence type="predicted"/>
<evidence type="ECO:0000313" key="2">
    <source>
        <dbReference type="Proteomes" id="UP000187412"/>
    </source>
</evidence>
<dbReference type="Proteomes" id="UP000187412">
    <property type="component" value="Unassembled WGS sequence"/>
</dbReference>
<comment type="caution">
    <text evidence="1">The sequence shown here is derived from an EMBL/GenBank/DDBJ whole genome shotgun (WGS) entry which is preliminary data.</text>
</comment>
<gene>
    <name evidence="1" type="ORF">BSK56_33040</name>
</gene>
<organism evidence="1 2">
    <name type="scientific">Paenibacillus borealis</name>
    <dbReference type="NCBI Taxonomy" id="160799"/>
    <lineage>
        <taxon>Bacteria</taxon>
        <taxon>Bacillati</taxon>
        <taxon>Bacillota</taxon>
        <taxon>Bacilli</taxon>
        <taxon>Bacillales</taxon>
        <taxon>Paenibacillaceae</taxon>
        <taxon>Paenibacillus</taxon>
    </lineage>
</organism>
<sequence>MNFEYERKGTNIMKWNELNPGLTVQIVEGHDSGFGGRCGEIISIGTFEGYSKRIGAMIDIGEPLLMVIEPEALEEASKVLIGIRMGRV</sequence>
<name>A0ABX3GRD5_PAEBO</name>
<dbReference type="RefSeq" id="WP_076114584.1">
    <property type="nucleotide sequence ID" value="NZ_MPTB01000096.1"/>
</dbReference>
<dbReference type="EMBL" id="MPTB01000096">
    <property type="protein sequence ID" value="OMD35369.1"/>
    <property type="molecule type" value="Genomic_DNA"/>
</dbReference>
<evidence type="ECO:0000313" key="1">
    <source>
        <dbReference type="EMBL" id="OMD35369.1"/>
    </source>
</evidence>
<protein>
    <recommendedName>
        <fullName evidence="3">Ferrous iron transport protein A</fullName>
    </recommendedName>
</protein>
<keyword evidence="2" id="KW-1185">Reference proteome</keyword>